<evidence type="ECO:0000313" key="11">
    <source>
        <dbReference type="EMBL" id="KAF8673371.1"/>
    </source>
</evidence>
<dbReference type="InterPro" id="IPR038005">
    <property type="entry name" value="RX-like_CC"/>
</dbReference>
<name>A0A835AUZ8_9POAL</name>
<keyword evidence="3" id="KW-0677">Repeat</keyword>
<feature type="domain" description="Disease resistance protein winged helix" evidence="9">
    <location>
        <begin position="442"/>
        <end position="510"/>
    </location>
</feature>
<comment type="caution">
    <text evidence="11">The sequence shown here is derived from an EMBL/GenBank/DDBJ whole genome shotgun (WGS) entry which is preliminary data.</text>
</comment>
<dbReference type="FunFam" id="1.10.10.10:FF:000322">
    <property type="entry name" value="Probable disease resistance protein At1g63360"/>
    <property type="match status" value="1"/>
</dbReference>
<dbReference type="PRINTS" id="PR00364">
    <property type="entry name" value="DISEASERSIST"/>
</dbReference>
<dbReference type="Gene3D" id="1.10.10.10">
    <property type="entry name" value="Winged helix-like DNA-binding domain superfamily/Winged helix DNA-binding domain"/>
    <property type="match status" value="1"/>
</dbReference>
<dbReference type="PANTHER" id="PTHR23155:SF934">
    <property type="entry name" value="OS11G0604900 PROTEIN"/>
    <property type="match status" value="1"/>
</dbReference>
<evidence type="ECO:0000256" key="5">
    <source>
        <dbReference type="ARBA" id="ARBA00022821"/>
    </source>
</evidence>
<evidence type="ECO:0000259" key="10">
    <source>
        <dbReference type="Pfam" id="PF23598"/>
    </source>
</evidence>
<evidence type="ECO:0000313" key="12">
    <source>
        <dbReference type="Proteomes" id="UP000636709"/>
    </source>
</evidence>
<dbReference type="InterPro" id="IPR002182">
    <property type="entry name" value="NB-ARC"/>
</dbReference>
<organism evidence="11 12">
    <name type="scientific">Digitaria exilis</name>
    <dbReference type="NCBI Taxonomy" id="1010633"/>
    <lineage>
        <taxon>Eukaryota</taxon>
        <taxon>Viridiplantae</taxon>
        <taxon>Streptophyta</taxon>
        <taxon>Embryophyta</taxon>
        <taxon>Tracheophyta</taxon>
        <taxon>Spermatophyta</taxon>
        <taxon>Magnoliopsida</taxon>
        <taxon>Liliopsida</taxon>
        <taxon>Poales</taxon>
        <taxon>Poaceae</taxon>
        <taxon>PACMAD clade</taxon>
        <taxon>Panicoideae</taxon>
        <taxon>Panicodae</taxon>
        <taxon>Paniceae</taxon>
        <taxon>Anthephorinae</taxon>
        <taxon>Digitaria</taxon>
    </lineage>
</organism>
<protein>
    <submittedName>
        <fullName evidence="11">Uncharacterized protein</fullName>
    </submittedName>
</protein>
<evidence type="ECO:0000256" key="4">
    <source>
        <dbReference type="ARBA" id="ARBA00022741"/>
    </source>
</evidence>
<evidence type="ECO:0000256" key="1">
    <source>
        <dbReference type="ARBA" id="ARBA00008894"/>
    </source>
</evidence>
<dbReference type="Pfam" id="PF00931">
    <property type="entry name" value="NB-ARC"/>
    <property type="match status" value="1"/>
</dbReference>
<dbReference type="PANTHER" id="PTHR23155">
    <property type="entry name" value="DISEASE RESISTANCE PROTEIN RP"/>
    <property type="match status" value="1"/>
</dbReference>
<comment type="similarity">
    <text evidence="1">Belongs to the disease resistance NB-LRR family.</text>
</comment>
<feature type="domain" description="Disease resistance N-terminal" evidence="8">
    <location>
        <begin position="8"/>
        <end position="97"/>
    </location>
</feature>
<feature type="domain" description="Disease resistance R13L4/SHOC-2-like LRR" evidence="10">
    <location>
        <begin position="563"/>
        <end position="881"/>
    </location>
</feature>
<dbReference type="InterPro" id="IPR044974">
    <property type="entry name" value="Disease_R_plants"/>
</dbReference>
<dbReference type="GO" id="GO:0042742">
    <property type="term" value="P:defense response to bacterium"/>
    <property type="evidence" value="ECO:0007669"/>
    <property type="project" value="UniProtKB-ARBA"/>
</dbReference>
<dbReference type="Pfam" id="PF23598">
    <property type="entry name" value="LRR_14"/>
    <property type="match status" value="1"/>
</dbReference>
<dbReference type="AlphaFoldDB" id="A0A835AUZ8"/>
<dbReference type="Proteomes" id="UP000636709">
    <property type="component" value="Unassembled WGS sequence"/>
</dbReference>
<dbReference type="GO" id="GO:0043531">
    <property type="term" value="F:ADP binding"/>
    <property type="evidence" value="ECO:0007669"/>
    <property type="project" value="InterPro"/>
</dbReference>
<dbReference type="InterPro" id="IPR055414">
    <property type="entry name" value="LRR_R13L4/SHOC2-like"/>
</dbReference>
<dbReference type="InterPro" id="IPR032675">
    <property type="entry name" value="LRR_dom_sf"/>
</dbReference>
<dbReference type="InterPro" id="IPR036388">
    <property type="entry name" value="WH-like_DNA-bd_sf"/>
</dbReference>
<gene>
    <name evidence="11" type="ORF">HU200_048934</name>
</gene>
<dbReference type="GO" id="GO:0002758">
    <property type="term" value="P:innate immune response-activating signaling pathway"/>
    <property type="evidence" value="ECO:0007669"/>
    <property type="project" value="UniProtKB-ARBA"/>
</dbReference>
<dbReference type="InterPro" id="IPR041118">
    <property type="entry name" value="Rx_N"/>
</dbReference>
<accession>A0A835AUZ8</accession>
<dbReference type="InterPro" id="IPR027417">
    <property type="entry name" value="P-loop_NTPase"/>
</dbReference>
<dbReference type="Gene3D" id="3.40.50.300">
    <property type="entry name" value="P-loop containing nucleotide triphosphate hydrolases"/>
    <property type="match status" value="1"/>
</dbReference>
<sequence>MEFVSASMKSVLEKLEGLPSQEDHLLIRDVGGDVQRIKGALASADASFLSSLNGMEDRSSQDDEQSEQRRTWVRNMRDVAYDMEDFVDRIRLQLSRWPEPVGGSAVCAIRRALYRISTLHARYAFTAEIRGLRSRVEDLCGEGCNWRGLDNQQLPSNSTDGLCRPAPLLVEPVGIEQAMEEVSSWFTGVEQDPELRVFAIVGCGGLGKTTLARALLCKFGKQFHSQATVLASWEFNRGVFLRSLLKQIMPPLDYNELQLGGSDGWKDEELCEKVEEQFLEKRYIVVVDDVWNESSWKIIREILPENYMGSRIVVTTRFNSVAQAIGHQQCRVYTLKPLSADDSHSLLQRMLGDDHLCPCGTVCPTSRILNKCGGIPLAIVAVAGLLTTRLQASGSNLITACGSVTSDVENGFAHVENTKNILNLCYNDLPADLKTCFLCLIIFPVGSIISRKWLIRRWIAEGFVTKKHRKAAEEVAEESFSELIRRNLIQPVEVSSSGNVKTFQVHDVILENILLKSCEENFINVVNSYSPGLELAGNKVRWLAIHRSSNPPEEVMKNMNLLHIRSLTALGTMKHLKYFALLQVLDLEGCIHLGTDQLTMICKMYLLKYLSLRRTYIKALPPRICRLHCLETLDIRETNVWRLPRSVCWLKGMVHLLGGDKSRRLPLEFTQGITNMSKLKTLSGIKVDRGSTVALRGIGNLTNLNKLSIYMNVDPEFLLYSPSLTSLAIDDGFTGYLDGLDSLSAPFDNLLTLKLSGKLSKVPHWLSRMHFLEKLTLSLTSLRTDSLALISSLPKLCYLAFSVDAEKQCPKLLVILQENASESGGEIFIPCGFNCLRTLRFSGTGLPLLCFLQGSMPELQRLELRFKMFDGVYGLENLCHVDLLYIWVLLSVKLLIQVESGRFEFEVLEYK</sequence>
<evidence type="ECO:0000259" key="9">
    <source>
        <dbReference type="Pfam" id="PF23559"/>
    </source>
</evidence>
<feature type="domain" description="NB-ARC" evidence="7">
    <location>
        <begin position="176"/>
        <end position="353"/>
    </location>
</feature>
<evidence type="ECO:0000256" key="3">
    <source>
        <dbReference type="ARBA" id="ARBA00022737"/>
    </source>
</evidence>
<keyword evidence="6" id="KW-0175">Coiled coil</keyword>
<keyword evidence="2" id="KW-0433">Leucine-rich repeat</keyword>
<dbReference type="GO" id="GO:0009626">
    <property type="term" value="P:plant-type hypersensitive response"/>
    <property type="evidence" value="ECO:0007669"/>
    <property type="project" value="UniProtKB-ARBA"/>
</dbReference>
<dbReference type="Gene3D" id="1.20.5.4130">
    <property type="match status" value="1"/>
</dbReference>
<dbReference type="SUPFAM" id="SSF52058">
    <property type="entry name" value="L domain-like"/>
    <property type="match status" value="1"/>
</dbReference>
<evidence type="ECO:0000259" key="8">
    <source>
        <dbReference type="Pfam" id="PF18052"/>
    </source>
</evidence>
<reference evidence="11" key="1">
    <citation type="submission" date="2020-07" db="EMBL/GenBank/DDBJ databases">
        <title>Genome sequence and genetic diversity analysis of an under-domesticated orphan crop, white fonio (Digitaria exilis).</title>
        <authorList>
            <person name="Bennetzen J.L."/>
            <person name="Chen S."/>
            <person name="Ma X."/>
            <person name="Wang X."/>
            <person name="Yssel A.E.J."/>
            <person name="Chaluvadi S.R."/>
            <person name="Johnson M."/>
            <person name="Gangashetty P."/>
            <person name="Hamidou F."/>
            <person name="Sanogo M.D."/>
            <person name="Zwaenepoel A."/>
            <person name="Wallace J."/>
            <person name="Van De Peer Y."/>
            <person name="Van Deynze A."/>
        </authorList>
    </citation>
    <scope>NUCLEOTIDE SEQUENCE</scope>
    <source>
        <tissue evidence="11">Leaves</tissue>
    </source>
</reference>
<keyword evidence="5" id="KW-0611">Plant defense</keyword>
<keyword evidence="4" id="KW-0547">Nucleotide-binding</keyword>
<dbReference type="OrthoDB" id="6161812at2759"/>
<dbReference type="Pfam" id="PF23559">
    <property type="entry name" value="WHD_DRP"/>
    <property type="match status" value="1"/>
</dbReference>
<keyword evidence="12" id="KW-1185">Reference proteome</keyword>
<dbReference type="Gene3D" id="3.80.10.10">
    <property type="entry name" value="Ribonuclease Inhibitor"/>
    <property type="match status" value="1"/>
</dbReference>
<dbReference type="SUPFAM" id="SSF52540">
    <property type="entry name" value="P-loop containing nucleoside triphosphate hydrolases"/>
    <property type="match status" value="1"/>
</dbReference>
<proteinExistence type="inferred from homology"/>
<dbReference type="Pfam" id="PF18052">
    <property type="entry name" value="Rx_N"/>
    <property type="match status" value="1"/>
</dbReference>
<evidence type="ECO:0000256" key="2">
    <source>
        <dbReference type="ARBA" id="ARBA00022614"/>
    </source>
</evidence>
<dbReference type="EMBL" id="JACEFO010002208">
    <property type="protein sequence ID" value="KAF8673371.1"/>
    <property type="molecule type" value="Genomic_DNA"/>
</dbReference>
<evidence type="ECO:0000259" key="7">
    <source>
        <dbReference type="Pfam" id="PF00931"/>
    </source>
</evidence>
<evidence type="ECO:0000256" key="6">
    <source>
        <dbReference type="ARBA" id="ARBA00023054"/>
    </source>
</evidence>
<dbReference type="CDD" id="cd14798">
    <property type="entry name" value="RX-CC_like"/>
    <property type="match status" value="1"/>
</dbReference>
<dbReference type="InterPro" id="IPR058922">
    <property type="entry name" value="WHD_DRP"/>
</dbReference>